<proteinExistence type="predicted"/>
<dbReference type="WBParaSite" id="Gr19_v10_g14662.t1">
    <property type="protein sequence ID" value="Gr19_v10_g14662.t1"/>
    <property type="gene ID" value="Gr19_v10_g14662"/>
</dbReference>
<name>A0A914H805_GLORO</name>
<reference evidence="2" key="1">
    <citation type="submission" date="2022-11" db="UniProtKB">
        <authorList>
            <consortium name="WormBaseParasite"/>
        </authorList>
    </citation>
    <scope>IDENTIFICATION</scope>
</reference>
<sequence length="368" mass="39749">MAPSFVWEQKSALELLNGFQQTAECKGKSFCLCEGPYYAQNRGRFGANVPHRLIGTCCDNSSKCQCCLKNNTIVQLPAELSKINETKQCKAMVEEAECNCASNSPNYPKTASAHSCVPDNAWPESACCAEGAHFECCAYPGMDVQLQAAKVLCDANDTKSDDCTAIGYYAKAGFDCEHPPEINSLCFFNFAIARHSVRASWPSTLPTLPNKTDENGKCNNAEEIKRICGCDSYKCIRNAGFASSACCAENFEFTCCHLGQVSTTTVSTTITASTVKSPTTTTFKTTEETEPTTVSEVTANTTGTPLSCLLEKACALNKHGSAKLGTRFVTDCEGMHERIGLASDDKLRALGTEFLATNGPLFLDEFVP</sequence>
<evidence type="ECO:0000313" key="2">
    <source>
        <dbReference type="WBParaSite" id="Gr19_v10_g14662.t1"/>
    </source>
</evidence>
<dbReference type="Proteomes" id="UP000887572">
    <property type="component" value="Unplaced"/>
</dbReference>
<dbReference type="AlphaFoldDB" id="A0A914H805"/>
<organism evidence="1 2">
    <name type="scientific">Globodera rostochiensis</name>
    <name type="common">Golden nematode worm</name>
    <name type="synonym">Heterodera rostochiensis</name>
    <dbReference type="NCBI Taxonomy" id="31243"/>
    <lineage>
        <taxon>Eukaryota</taxon>
        <taxon>Metazoa</taxon>
        <taxon>Ecdysozoa</taxon>
        <taxon>Nematoda</taxon>
        <taxon>Chromadorea</taxon>
        <taxon>Rhabditida</taxon>
        <taxon>Tylenchina</taxon>
        <taxon>Tylenchomorpha</taxon>
        <taxon>Tylenchoidea</taxon>
        <taxon>Heteroderidae</taxon>
        <taxon>Heteroderinae</taxon>
        <taxon>Globodera</taxon>
    </lineage>
</organism>
<keyword evidence="1" id="KW-1185">Reference proteome</keyword>
<protein>
    <submittedName>
        <fullName evidence="2">Uncharacterized protein</fullName>
    </submittedName>
</protein>
<evidence type="ECO:0000313" key="1">
    <source>
        <dbReference type="Proteomes" id="UP000887572"/>
    </source>
</evidence>
<accession>A0A914H805</accession>